<evidence type="ECO:0000256" key="7">
    <source>
        <dbReference type="ARBA" id="ARBA00023316"/>
    </source>
</evidence>
<keyword evidence="7" id="KW-0961">Cell wall biogenesis/degradation</keyword>
<name>A0AAW0KRQ2_QUESU</name>
<evidence type="ECO:0000256" key="2">
    <source>
        <dbReference type="ARBA" id="ARBA00022676"/>
    </source>
</evidence>
<proteinExistence type="predicted"/>
<keyword evidence="4 11" id="KW-0812">Transmembrane</keyword>
<keyword evidence="6 11" id="KW-0472">Membrane</keyword>
<dbReference type="GO" id="GO:0030244">
    <property type="term" value="P:cellulose biosynthetic process"/>
    <property type="evidence" value="ECO:0007669"/>
    <property type="project" value="InterPro"/>
</dbReference>
<dbReference type="GO" id="GO:0016020">
    <property type="term" value="C:membrane"/>
    <property type="evidence" value="ECO:0007669"/>
    <property type="project" value="InterPro"/>
</dbReference>
<feature type="binding site" evidence="10">
    <location>
        <position position="338"/>
    </location>
    <ligand>
        <name>Mn(2+)</name>
        <dbReference type="ChEBI" id="CHEBI:29035"/>
    </ligand>
</feature>
<accession>A0AAW0KRQ2</accession>
<keyword evidence="3" id="KW-0808">Transferase</keyword>
<dbReference type="EMBL" id="PKMF04000227">
    <property type="protein sequence ID" value="KAK7842072.1"/>
    <property type="molecule type" value="Genomic_DNA"/>
</dbReference>
<evidence type="ECO:0000256" key="6">
    <source>
        <dbReference type="ARBA" id="ARBA00023136"/>
    </source>
</evidence>
<evidence type="ECO:0000256" key="11">
    <source>
        <dbReference type="SAM" id="Phobius"/>
    </source>
</evidence>
<feature type="binding site" evidence="9">
    <location>
        <position position="187"/>
    </location>
    <ligand>
        <name>UDP-alpha-D-glucose</name>
        <dbReference type="ChEBI" id="CHEBI:58885"/>
    </ligand>
</feature>
<dbReference type="SUPFAM" id="SSF53448">
    <property type="entry name" value="Nucleotide-diphospho-sugar transferases"/>
    <property type="match status" value="1"/>
</dbReference>
<dbReference type="InterPro" id="IPR029044">
    <property type="entry name" value="Nucleotide-diphossugar_trans"/>
</dbReference>
<feature type="active site" evidence="8">
    <location>
        <position position="478"/>
    </location>
</feature>
<feature type="transmembrane region" description="Helical" evidence="11">
    <location>
        <begin position="99"/>
        <end position="117"/>
    </location>
</feature>
<keyword evidence="5 11" id="KW-1133">Transmembrane helix</keyword>
<dbReference type="AlphaFoldDB" id="A0AAW0KRQ2"/>
<evidence type="ECO:0000256" key="10">
    <source>
        <dbReference type="PIRSR" id="PIRSR605150-3"/>
    </source>
</evidence>
<protein>
    <submittedName>
        <fullName evidence="12">Cellulose synthase-like protein e1</fullName>
    </submittedName>
</protein>
<evidence type="ECO:0000313" key="12">
    <source>
        <dbReference type="EMBL" id="KAK7842072.1"/>
    </source>
</evidence>
<keyword evidence="2" id="KW-0328">Glycosyltransferase</keyword>
<organism evidence="12 13">
    <name type="scientific">Quercus suber</name>
    <name type="common">Cork oak</name>
    <dbReference type="NCBI Taxonomy" id="58331"/>
    <lineage>
        <taxon>Eukaryota</taxon>
        <taxon>Viridiplantae</taxon>
        <taxon>Streptophyta</taxon>
        <taxon>Embryophyta</taxon>
        <taxon>Tracheophyta</taxon>
        <taxon>Spermatophyta</taxon>
        <taxon>Magnoliopsida</taxon>
        <taxon>eudicotyledons</taxon>
        <taxon>Gunneridae</taxon>
        <taxon>Pentapetalae</taxon>
        <taxon>rosids</taxon>
        <taxon>fabids</taxon>
        <taxon>Fagales</taxon>
        <taxon>Fagaceae</taxon>
        <taxon>Quercus</taxon>
    </lineage>
</organism>
<feature type="transmembrane region" description="Helical" evidence="11">
    <location>
        <begin position="588"/>
        <end position="618"/>
    </location>
</feature>
<evidence type="ECO:0000256" key="9">
    <source>
        <dbReference type="PIRSR" id="PIRSR605150-2"/>
    </source>
</evidence>
<evidence type="ECO:0000256" key="5">
    <source>
        <dbReference type="ARBA" id="ARBA00022989"/>
    </source>
</evidence>
<reference evidence="12 13" key="1">
    <citation type="journal article" date="2018" name="Sci. Data">
        <title>The draft genome sequence of cork oak.</title>
        <authorList>
            <person name="Ramos A.M."/>
            <person name="Usie A."/>
            <person name="Barbosa P."/>
            <person name="Barros P.M."/>
            <person name="Capote T."/>
            <person name="Chaves I."/>
            <person name="Simoes F."/>
            <person name="Abreu I."/>
            <person name="Carrasquinho I."/>
            <person name="Faro C."/>
            <person name="Guimaraes J.B."/>
            <person name="Mendonca D."/>
            <person name="Nobrega F."/>
            <person name="Rodrigues L."/>
            <person name="Saibo N.J.M."/>
            <person name="Varela M.C."/>
            <person name="Egas C."/>
            <person name="Matos J."/>
            <person name="Miguel C.M."/>
            <person name="Oliveira M.M."/>
            <person name="Ricardo C.P."/>
            <person name="Goncalves S."/>
        </authorList>
    </citation>
    <scope>NUCLEOTIDE SEQUENCE [LARGE SCALE GENOMIC DNA]</scope>
    <source>
        <strain evidence="13">cv. HL8</strain>
    </source>
</reference>
<keyword evidence="13" id="KW-1185">Reference proteome</keyword>
<sequence length="847" mass="97239">MSWTNHSQNPTTYIPSQINSLMYNSKQSNSTHMQECKHTGGDNMGKEGGEEDALPLFETKEARFVGAYKVLAFTVFVGICLIWVYRLTHMPRAGEQGRWAWIGMFMAELCFGLYWILTQSCRFKVVYHYPFKERLSYRYKDQLPSVDIFICTADPKMEPPTLVINTIFSVMSYNYPPEKLSIYLSDDGASELTYYALLEASSFSKHWIPFCKKFNIQPRSPSAYFAQQIDKLYKEMEDRIDSVVEMGKIPKETRDQHKGFLEWNSKVTKQDHQSIVQIIIDGRDKSVMDIDGGRLPTLVYMAREKRPQWPHNFKAGAMNALIRVSSEISNAPFILNLDCDMYANDADTIREALCFFMDDKRGHEISFVQYPQNYDNIMTNDIYGCSFSVPSNIEFAGLDGYGAAPYCGTGCFHRRESLCGKAHSKDYKGEWNIKAKKNADKTIDELEKESKVLTNCIYEKDTQWGNKMGLIYGCTSEDVVTGLAIQCRGWKSIHHNPNRKAFLGVAPTTLDAALVQHKRWSEGMFQIFFSKYCPFIYGLGKIKLGAQMAYSIYLLFAPTSIPTLYYVIVPPLCLLHGISLFPQVKSLWFLPIAYVFVARNACGIAEALSCGDTLIAWWNSQRMWVFRRTTSYLFGFIDVVRWQLGLSKTTFTITTKVNTEDVLKRYEQEVIEFGSSTIVFTIIASLALLHLFSLIGGITKIVLELEFKLLEQLILQVILNLLLVMINIPVYQALFIRCDNGRLSSSILFKSFDALPLFETKEARFRGAYKVFASTVFVGICLIWVYRLTHIPRVGEQGRWAWIGMFMAELSFGLYWMLTQSCRFKVVYNHPFKERLSYRLQLSVSHI</sequence>
<feature type="transmembrane region" description="Helical" evidence="11">
    <location>
        <begin position="70"/>
        <end position="87"/>
    </location>
</feature>
<evidence type="ECO:0000256" key="4">
    <source>
        <dbReference type="ARBA" id="ARBA00022692"/>
    </source>
</evidence>
<feature type="transmembrane region" description="Helical" evidence="11">
    <location>
        <begin position="800"/>
        <end position="818"/>
    </location>
</feature>
<evidence type="ECO:0000256" key="1">
    <source>
        <dbReference type="ARBA" id="ARBA00004127"/>
    </source>
</evidence>
<dbReference type="Gene3D" id="3.90.550.10">
    <property type="entry name" value="Spore Coat Polysaccharide Biosynthesis Protein SpsA, Chain A"/>
    <property type="match status" value="2"/>
</dbReference>
<feature type="binding site" evidence="9">
    <location>
        <position position="158"/>
    </location>
    <ligand>
        <name>UDP-alpha-D-glucose</name>
        <dbReference type="ChEBI" id="CHEBI:58885"/>
    </ligand>
</feature>
<evidence type="ECO:0000313" key="13">
    <source>
        <dbReference type="Proteomes" id="UP000237347"/>
    </source>
</evidence>
<dbReference type="GO" id="GO:0016760">
    <property type="term" value="F:cellulose synthase (UDP-forming) activity"/>
    <property type="evidence" value="ECO:0007669"/>
    <property type="project" value="InterPro"/>
</dbReference>
<feature type="active site" evidence="8">
    <location>
        <position position="187"/>
    </location>
</feature>
<dbReference type="PANTHER" id="PTHR13301">
    <property type="entry name" value="X-BOX TRANSCRIPTION FACTOR-RELATED"/>
    <property type="match status" value="1"/>
</dbReference>
<dbReference type="GO" id="GO:0012505">
    <property type="term" value="C:endomembrane system"/>
    <property type="evidence" value="ECO:0007669"/>
    <property type="project" value="UniProtKB-SubCell"/>
</dbReference>
<evidence type="ECO:0000256" key="8">
    <source>
        <dbReference type="PIRSR" id="PIRSR605150-1"/>
    </source>
</evidence>
<comment type="caution">
    <text evidence="12">The sequence shown here is derived from an EMBL/GenBank/DDBJ whole genome shotgun (WGS) entry which is preliminary data.</text>
</comment>
<dbReference type="GO" id="GO:0071555">
    <property type="term" value="P:cell wall organization"/>
    <property type="evidence" value="ECO:0007669"/>
    <property type="project" value="UniProtKB-KW"/>
</dbReference>
<comment type="subcellular location">
    <subcellularLocation>
        <location evidence="1">Endomembrane system</location>
        <topology evidence="1">Multi-pass membrane protein</topology>
    </subcellularLocation>
</comment>
<evidence type="ECO:0000256" key="3">
    <source>
        <dbReference type="ARBA" id="ARBA00022679"/>
    </source>
</evidence>
<dbReference type="Proteomes" id="UP000237347">
    <property type="component" value="Unassembled WGS sequence"/>
</dbReference>
<feature type="binding site" evidence="10">
    <location>
        <position position="314"/>
    </location>
    <ligand>
        <name>Mn(2+)</name>
        <dbReference type="ChEBI" id="CHEBI:29035"/>
    </ligand>
</feature>
<feature type="transmembrane region" description="Helical" evidence="11">
    <location>
        <begin position="713"/>
        <end position="736"/>
    </location>
</feature>
<feature type="transmembrane region" description="Helical" evidence="11">
    <location>
        <begin position="767"/>
        <end position="788"/>
    </location>
</feature>
<dbReference type="InterPro" id="IPR005150">
    <property type="entry name" value="Cellulose_synth"/>
</dbReference>
<dbReference type="Pfam" id="PF03552">
    <property type="entry name" value="Cellulose_synt"/>
    <property type="match status" value="2"/>
</dbReference>
<feature type="transmembrane region" description="Helical" evidence="11">
    <location>
        <begin position="673"/>
        <end position="693"/>
    </location>
</feature>
<gene>
    <name evidence="12" type="primary">CSLE1_0</name>
    <name evidence="12" type="ORF">CFP56_014338</name>
</gene>